<name>A0A7Y7U7T3_9BACT</name>
<evidence type="ECO:0000313" key="2">
    <source>
        <dbReference type="EMBL" id="NVO32880.1"/>
    </source>
</evidence>
<keyword evidence="1" id="KW-0732">Signal</keyword>
<gene>
    <name evidence="2" type="ORF">HW554_16825</name>
</gene>
<dbReference type="RefSeq" id="WP_176909741.1">
    <property type="nucleotide sequence ID" value="NZ_JABKAU010000039.1"/>
</dbReference>
<feature type="signal peptide" evidence="1">
    <location>
        <begin position="1"/>
        <end position="18"/>
    </location>
</feature>
<evidence type="ECO:0000313" key="3">
    <source>
        <dbReference type="Proteomes" id="UP000565521"/>
    </source>
</evidence>
<accession>A0A7Y7U7T3</accession>
<keyword evidence="3" id="KW-1185">Reference proteome</keyword>
<dbReference type="PROSITE" id="PS51257">
    <property type="entry name" value="PROKAR_LIPOPROTEIN"/>
    <property type="match status" value="1"/>
</dbReference>
<evidence type="ECO:0000256" key="1">
    <source>
        <dbReference type="SAM" id="SignalP"/>
    </source>
</evidence>
<dbReference type="AlphaFoldDB" id="A0A7Y7U7T3"/>
<proteinExistence type="predicted"/>
<comment type="caution">
    <text evidence="2">The sequence shown here is derived from an EMBL/GenBank/DDBJ whole genome shotgun (WGS) entry which is preliminary data.</text>
</comment>
<reference evidence="2 3" key="1">
    <citation type="submission" date="2020-05" db="EMBL/GenBank/DDBJ databases">
        <title>Hymenobacter terrestris sp. nov. and Hymenobacter lapidiphilus sp. nov., isolated from regoliths in Antarctica.</title>
        <authorList>
            <person name="Sedlacek I."/>
            <person name="Pantucek R."/>
            <person name="Zeman M."/>
            <person name="Holochova P."/>
            <person name="Kralova S."/>
            <person name="Stankova E."/>
            <person name="Sedo O."/>
            <person name="Micenkova L."/>
            <person name="Svec P."/>
            <person name="Gupta V."/>
            <person name="Sood U."/>
            <person name="Korpole U.S."/>
            <person name="Lal R."/>
        </authorList>
    </citation>
    <scope>NUCLEOTIDE SEQUENCE [LARGE SCALE GENOMIC DNA]</scope>
    <source>
        <strain evidence="2 3">P5342</strain>
    </source>
</reference>
<protein>
    <recommendedName>
        <fullName evidence="4">Lipoprotein</fullName>
    </recommendedName>
</protein>
<sequence length="170" mass="17788">MASSFLRFAALLAPLAFGSSCTKNEAPPAPALPEVTVRVVLFGTSTDAADPARPLPAVVVGTTSHRACYAPGSACTGTTRLLDHRALVDGVSTFSLGRLKPGTVLYLTALFQRPAQRPLTSTSELVLSVRVNGQTGLNQSLSFRDVNEADAYTSADPAADLIKEATFIVP</sequence>
<dbReference type="EMBL" id="JABKAU010000039">
    <property type="protein sequence ID" value="NVO32880.1"/>
    <property type="molecule type" value="Genomic_DNA"/>
</dbReference>
<feature type="chain" id="PRO_5031351528" description="Lipoprotein" evidence="1">
    <location>
        <begin position="19"/>
        <end position="170"/>
    </location>
</feature>
<organism evidence="2 3">
    <name type="scientific">Hymenobacter lapidiphilus</name>
    <dbReference type="NCBI Taxonomy" id="2608003"/>
    <lineage>
        <taxon>Bacteria</taxon>
        <taxon>Pseudomonadati</taxon>
        <taxon>Bacteroidota</taxon>
        <taxon>Cytophagia</taxon>
        <taxon>Cytophagales</taxon>
        <taxon>Hymenobacteraceae</taxon>
        <taxon>Hymenobacter</taxon>
    </lineage>
</organism>
<dbReference type="Proteomes" id="UP000565521">
    <property type="component" value="Unassembled WGS sequence"/>
</dbReference>
<evidence type="ECO:0008006" key="4">
    <source>
        <dbReference type="Google" id="ProtNLM"/>
    </source>
</evidence>